<proteinExistence type="predicted"/>
<comment type="caution">
    <text evidence="1">The sequence shown here is derived from an EMBL/GenBank/DDBJ whole genome shotgun (WGS) entry which is preliminary data.</text>
</comment>
<dbReference type="Proteomes" id="UP000735302">
    <property type="component" value="Unassembled WGS sequence"/>
</dbReference>
<name>A0AAV3YU45_9GAST</name>
<reference evidence="1 2" key="1">
    <citation type="journal article" date="2021" name="Elife">
        <title>Chloroplast acquisition without the gene transfer in kleptoplastic sea slugs, Plakobranchus ocellatus.</title>
        <authorList>
            <person name="Maeda T."/>
            <person name="Takahashi S."/>
            <person name="Yoshida T."/>
            <person name="Shimamura S."/>
            <person name="Takaki Y."/>
            <person name="Nagai Y."/>
            <person name="Toyoda A."/>
            <person name="Suzuki Y."/>
            <person name="Arimoto A."/>
            <person name="Ishii H."/>
            <person name="Satoh N."/>
            <person name="Nishiyama T."/>
            <person name="Hasebe M."/>
            <person name="Maruyama T."/>
            <person name="Minagawa J."/>
            <person name="Obokata J."/>
            <person name="Shigenobu S."/>
        </authorList>
    </citation>
    <scope>NUCLEOTIDE SEQUENCE [LARGE SCALE GENOMIC DNA]</scope>
</reference>
<keyword evidence="2" id="KW-1185">Reference proteome</keyword>
<sequence>MSDKFIDKTLGYKRVHAWYSRKSRDSHHIELPVHRYHRLCTTGRKPRDSHHIELPVHRYHRLCTTGRKSRDSHHIELPVHRYHRLCTTDTDTDFWLDWMFVGQHDENKACIENGFGCMRFVYGVCEKCVVHWTHEMCEMVEELPNMEHSVEGDVKYSLVFIAGYVIRKDKEVVEDSCSYFEKFGTFTLSQEYQKK</sequence>
<protein>
    <submittedName>
        <fullName evidence="1">Uncharacterized protein</fullName>
    </submittedName>
</protein>
<evidence type="ECO:0000313" key="2">
    <source>
        <dbReference type="Proteomes" id="UP000735302"/>
    </source>
</evidence>
<evidence type="ECO:0000313" key="1">
    <source>
        <dbReference type="EMBL" id="GFN86072.1"/>
    </source>
</evidence>
<dbReference type="AlphaFoldDB" id="A0AAV3YU45"/>
<dbReference type="EMBL" id="BLXT01001485">
    <property type="protein sequence ID" value="GFN86072.1"/>
    <property type="molecule type" value="Genomic_DNA"/>
</dbReference>
<accession>A0AAV3YU45</accession>
<organism evidence="1 2">
    <name type="scientific">Plakobranchus ocellatus</name>
    <dbReference type="NCBI Taxonomy" id="259542"/>
    <lineage>
        <taxon>Eukaryota</taxon>
        <taxon>Metazoa</taxon>
        <taxon>Spiralia</taxon>
        <taxon>Lophotrochozoa</taxon>
        <taxon>Mollusca</taxon>
        <taxon>Gastropoda</taxon>
        <taxon>Heterobranchia</taxon>
        <taxon>Euthyneura</taxon>
        <taxon>Panpulmonata</taxon>
        <taxon>Sacoglossa</taxon>
        <taxon>Placobranchoidea</taxon>
        <taxon>Plakobranchidae</taxon>
        <taxon>Plakobranchus</taxon>
    </lineage>
</organism>
<gene>
    <name evidence="1" type="ORF">PoB_001257800</name>
</gene>